<evidence type="ECO:0000256" key="2">
    <source>
        <dbReference type="ARBA" id="ARBA00002901"/>
    </source>
</evidence>
<evidence type="ECO:0000256" key="4">
    <source>
        <dbReference type="ARBA" id="ARBA00010763"/>
    </source>
</evidence>
<organism evidence="13 14">
    <name type="scientific">Paracoccus tibetensis</name>
    <dbReference type="NCBI Taxonomy" id="336292"/>
    <lineage>
        <taxon>Bacteria</taxon>
        <taxon>Pseudomonadati</taxon>
        <taxon>Pseudomonadota</taxon>
        <taxon>Alphaproteobacteria</taxon>
        <taxon>Rhodobacterales</taxon>
        <taxon>Paracoccaceae</taxon>
        <taxon>Paracoccus</taxon>
    </lineage>
</organism>
<feature type="domain" description="MoaB/Mog" evidence="12">
    <location>
        <begin position="170"/>
        <end position="307"/>
    </location>
</feature>
<protein>
    <recommendedName>
        <fullName evidence="11">Molybdopterin molybdenumtransferase</fullName>
        <ecNumber evidence="11">2.10.1.1</ecNumber>
    </recommendedName>
</protein>
<evidence type="ECO:0000313" key="13">
    <source>
        <dbReference type="EMBL" id="SCY60749.1"/>
    </source>
</evidence>
<dbReference type="Pfam" id="PF03453">
    <property type="entry name" value="MoeA_N"/>
    <property type="match status" value="1"/>
</dbReference>
<accession>A0A1G5HB81</accession>
<dbReference type="Gene3D" id="3.90.105.10">
    <property type="entry name" value="Molybdopterin biosynthesis moea protein, domain 2"/>
    <property type="match status" value="1"/>
</dbReference>
<evidence type="ECO:0000256" key="6">
    <source>
        <dbReference type="ARBA" id="ARBA00022679"/>
    </source>
</evidence>
<keyword evidence="7 11" id="KW-0479">Metal-binding</keyword>
<dbReference type="RefSeq" id="WP_090743556.1">
    <property type="nucleotide sequence ID" value="NZ_FMVT01000006.1"/>
</dbReference>
<dbReference type="SMART" id="SM00852">
    <property type="entry name" value="MoCF_biosynth"/>
    <property type="match status" value="1"/>
</dbReference>
<dbReference type="InterPro" id="IPR036425">
    <property type="entry name" value="MoaB/Mog-like_dom_sf"/>
</dbReference>
<evidence type="ECO:0000256" key="3">
    <source>
        <dbReference type="ARBA" id="ARBA00005046"/>
    </source>
</evidence>
<keyword evidence="14" id="KW-1185">Reference proteome</keyword>
<name>A0A1G5HB81_9RHOB</name>
<dbReference type="STRING" id="336292.SAMN05660710_02074"/>
<evidence type="ECO:0000256" key="10">
    <source>
        <dbReference type="ARBA" id="ARBA00047317"/>
    </source>
</evidence>
<keyword evidence="8 11" id="KW-0460">Magnesium</keyword>
<dbReference type="Gene3D" id="2.170.190.11">
    <property type="entry name" value="Molybdopterin biosynthesis moea protein, domain 3"/>
    <property type="match status" value="1"/>
</dbReference>
<gene>
    <name evidence="13" type="ORF">SAMN05660710_02074</name>
</gene>
<evidence type="ECO:0000259" key="12">
    <source>
        <dbReference type="SMART" id="SM00852"/>
    </source>
</evidence>
<dbReference type="GO" id="GO:0046872">
    <property type="term" value="F:metal ion binding"/>
    <property type="evidence" value="ECO:0007669"/>
    <property type="project" value="UniProtKB-UniRule"/>
</dbReference>
<dbReference type="AlphaFoldDB" id="A0A1G5HB81"/>
<dbReference type="Gene3D" id="2.40.340.10">
    <property type="entry name" value="MoeA, C-terminal, domain IV"/>
    <property type="match status" value="1"/>
</dbReference>
<dbReference type="InterPro" id="IPR036135">
    <property type="entry name" value="MoeA_linker/N_sf"/>
</dbReference>
<dbReference type="InterPro" id="IPR005111">
    <property type="entry name" value="MoeA_C_domain_IV"/>
</dbReference>
<dbReference type="OrthoDB" id="9804758at2"/>
<comment type="cofactor">
    <cofactor evidence="1 11">
        <name>Mg(2+)</name>
        <dbReference type="ChEBI" id="CHEBI:18420"/>
    </cofactor>
</comment>
<reference evidence="13 14" key="1">
    <citation type="submission" date="2016-10" db="EMBL/GenBank/DDBJ databases">
        <authorList>
            <person name="de Groot N.N."/>
        </authorList>
    </citation>
    <scope>NUCLEOTIDE SEQUENCE [LARGE SCALE GENOMIC DNA]</scope>
    <source>
        <strain evidence="13 14">CGMCC 1.8925</strain>
    </source>
</reference>
<dbReference type="NCBIfam" id="NF045515">
    <property type="entry name" value="Glp_gephyrin"/>
    <property type="match status" value="1"/>
</dbReference>
<comment type="similarity">
    <text evidence="4 11">Belongs to the MoeA family.</text>
</comment>
<dbReference type="SUPFAM" id="SSF53218">
    <property type="entry name" value="Molybdenum cofactor biosynthesis proteins"/>
    <property type="match status" value="1"/>
</dbReference>
<dbReference type="GO" id="GO:0005829">
    <property type="term" value="C:cytosol"/>
    <property type="evidence" value="ECO:0007669"/>
    <property type="project" value="TreeGrafter"/>
</dbReference>
<dbReference type="InterPro" id="IPR005110">
    <property type="entry name" value="MoeA_linker/N"/>
</dbReference>
<comment type="catalytic activity">
    <reaction evidence="10">
        <text>adenylyl-molybdopterin + molybdate = Mo-molybdopterin + AMP + H(+)</text>
        <dbReference type="Rhea" id="RHEA:35047"/>
        <dbReference type="ChEBI" id="CHEBI:15378"/>
        <dbReference type="ChEBI" id="CHEBI:36264"/>
        <dbReference type="ChEBI" id="CHEBI:62727"/>
        <dbReference type="ChEBI" id="CHEBI:71302"/>
        <dbReference type="ChEBI" id="CHEBI:456215"/>
        <dbReference type="EC" id="2.10.1.1"/>
    </reaction>
</comment>
<sequence length="392" mass="40767">MITVAEALARVLALAPAPTPEAIPLAEALGRALLSAPATQLSQPPFDSAAMDGYALRAADLPGPLEVIGEAAAGRPWKGTARPHSAIRIFTGAPVPPGYDRVEMQENVLREGAQITVREPSRGTHIRAAGSDFRAGTQLAPGRRINAADIGLLAAMNLPDVTVARRPVVAILASGDELVLPGTPLTDGQIVSSNDLAIAALVAEAGGIPRILPLARDTEESLRAGFVAAASADLLVTIGGASVGDHDLVGRVAAGLGLERQFYKVAMRPGKPLLAGQLSGMPMLGLPGNPVSAMACGIIFMQPLIRAMQGLPPERPLLRARLSKALPAEGPRQHYLRARLSEGDDLPLVSPFDDQDSARLSLLSQADALMIRPAADPARAAGEIMLCLPLSR</sequence>
<comment type="function">
    <text evidence="2 11">Catalyzes the insertion of molybdate into adenylated molybdopterin with the concomitant release of AMP.</text>
</comment>
<keyword evidence="6 11" id="KW-0808">Transferase</keyword>
<dbReference type="GO" id="GO:0061599">
    <property type="term" value="F:molybdopterin molybdotransferase activity"/>
    <property type="evidence" value="ECO:0007669"/>
    <property type="project" value="UniProtKB-UniRule"/>
</dbReference>
<comment type="pathway">
    <text evidence="3 11">Cofactor biosynthesis; molybdopterin biosynthesis.</text>
</comment>
<evidence type="ECO:0000256" key="9">
    <source>
        <dbReference type="ARBA" id="ARBA00023150"/>
    </source>
</evidence>
<dbReference type="SUPFAM" id="SSF63867">
    <property type="entry name" value="MoeA C-terminal domain-like"/>
    <property type="match status" value="1"/>
</dbReference>
<dbReference type="Proteomes" id="UP000199502">
    <property type="component" value="Unassembled WGS sequence"/>
</dbReference>
<dbReference type="GO" id="GO:0006777">
    <property type="term" value="P:Mo-molybdopterin cofactor biosynthetic process"/>
    <property type="evidence" value="ECO:0007669"/>
    <property type="project" value="UniProtKB-UniRule"/>
</dbReference>
<keyword evidence="5 11" id="KW-0500">Molybdenum</keyword>
<dbReference type="EC" id="2.10.1.1" evidence="11"/>
<evidence type="ECO:0000256" key="11">
    <source>
        <dbReference type="RuleBase" id="RU365090"/>
    </source>
</evidence>
<dbReference type="CDD" id="cd00887">
    <property type="entry name" value="MoeA"/>
    <property type="match status" value="1"/>
</dbReference>
<dbReference type="InterPro" id="IPR001453">
    <property type="entry name" value="MoaB/Mog_dom"/>
</dbReference>
<dbReference type="SUPFAM" id="SSF63882">
    <property type="entry name" value="MoeA N-terminal region -like"/>
    <property type="match status" value="1"/>
</dbReference>
<evidence type="ECO:0000256" key="1">
    <source>
        <dbReference type="ARBA" id="ARBA00001946"/>
    </source>
</evidence>
<evidence type="ECO:0000256" key="7">
    <source>
        <dbReference type="ARBA" id="ARBA00022723"/>
    </source>
</evidence>
<dbReference type="PANTHER" id="PTHR10192">
    <property type="entry name" value="MOLYBDOPTERIN BIOSYNTHESIS PROTEIN"/>
    <property type="match status" value="1"/>
</dbReference>
<dbReference type="UniPathway" id="UPA00344"/>
<dbReference type="InterPro" id="IPR038987">
    <property type="entry name" value="MoeA-like"/>
</dbReference>
<dbReference type="Pfam" id="PF00994">
    <property type="entry name" value="MoCF_biosynth"/>
    <property type="match status" value="1"/>
</dbReference>
<proteinExistence type="inferred from homology"/>
<dbReference type="Gene3D" id="3.40.980.10">
    <property type="entry name" value="MoaB/Mog-like domain"/>
    <property type="match status" value="1"/>
</dbReference>
<dbReference type="Pfam" id="PF03454">
    <property type="entry name" value="MoeA_C"/>
    <property type="match status" value="1"/>
</dbReference>
<dbReference type="FunFam" id="3.40.980.10:FF:000004">
    <property type="entry name" value="Molybdopterin molybdenumtransferase"/>
    <property type="match status" value="1"/>
</dbReference>
<dbReference type="EMBL" id="FMVT01000006">
    <property type="protein sequence ID" value="SCY60749.1"/>
    <property type="molecule type" value="Genomic_DNA"/>
</dbReference>
<evidence type="ECO:0000313" key="14">
    <source>
        <dbReference type="Proteomes" id="UP000199502"/>
    </source>
</evidence>
<keyword evidence="9 11" id="KW-0501">Molybdenum cofactor biosynthesis</keyword>
<dbReference type="InterPro" id="IPR036688">
    <property type="entry name" value="MoeA_C_domain_IV_sf"/>
</dbReference>
<dbReference type="PANTHER" id="PTHR10192:SF5">
    <property type="entry name" value="GEPHYRIN"/>
    <property type="match status" value="1"/>
</dbReference>
<evidence type="ECO:0000256" key="5">
    <source>
        <dbReference type="ARBA" id="ARBA00022505"/>
    </source>
</evidence>
<evidence type="ECO:0000256" key="8">
    <source>
        <dbReference type="ARBA" id="ARBA00022842"/>
    </source>
</evidence>